<dbReference type="InterPro" id="IPR045060">
    <property type="entry name" value="Phe-tRNA-ligase_IIc_bsu"/>
</dbReference>
<keyword evidence="4 15" id="KW-0963">Cytoplasm</keyword>
<dbReference type="Gene3D" id="3.50.40.10">
    <property type="entry name" value="Phenylalanyl-trna Synthetase, Chain B, domain 3"/>
    <property type="match status" value="1"/>
</dbReference>
<dbReference type="InterPro" id="IPR041616">
    <property type="entry name" value="PheRS_beta_core"/>
</dbReference>
<gene>
    <name evidence="15 20" type="primary">pheT</name>
    <name evidence="20" type="ordered locus">CF0860</name>
</gene>
<evidence type="ECO:0000259" key="18">
    <source>
        <dbReference type="PROSITE" id="PS51447"/>
    </source>
</evidence>
<feature type="binding site" evidence="15">
    <location>
        <position position="467"/>
    </location>
    <ligand>
        <name>Mg(2+)</name>
        <dbReference type="ChEBI" id="CHEBI:18420"/>
        <note>shared with alpha subunit</note>
    </ligand>
</feature>
<dbReference type="Gene3D" id="2.40.50.140">
    <property type="entry name" value="Nucleic acid-binding proteins"/>
    <property type="match status" value="1"/>
</dbReference>
<dbReference type="CDD" id="cd00769">
    <property type="entry name" value="PheRS_beta_core"/>
    <property type="match status" value="1"/>
</dbReference>
<keyword evidence="6 15" id="KW-0436">Ligase</keyword>
<proteinExistence type="inferred from homology"/>
<comment type="subcellular location">
    <subcellularLocation>
        <location evidence="1 15">Cytoplasm</location>
    </subcellularLocation>
</comment>
<evidence type="ECO:0000259" key="19">
    <source>
        <dbReference type="PROSITE" id="PS51483"/>
    </source>
</evidence>
<dbReference type="PROSITE" id="PS51483">
    <property type="entry name" value="B5"/>
    <property type="match status" value="1"/>
</dbReference>
<dbReference type="SMART" id="SM00874">
    <property type="entry name" value="B5"/>
    <property type="match status" value="1"/>
</dbReference>
<dbReference type="Pfam" id="PF03147">
    <property type="entry name" value="FDX-ACB"/>
    <property type="match status" value="1"/>
</dbReference>
<feature type="binding site" evidence="15">
    <location>
        <position position="466"/>
    </location>
    <ligand>
        <name>Mg(2+)</name>
        <dbReference type="ChEBI" id="CHEBI:18420"/>
        <note>shared with alpha subunit</note>
    </ligand>
</feature>
<keyword evidence="8 15" id="KW-0547">Nucleotide-binding</keyword>
<dbReference type="Gene3D" id="3.30.70.380">
    <property type="entry name" value="Ferrodoxin-fold anticodon-binding domain"/>
    <property type="match status" value="1"/>
</dbReference>
<dbReference type="HOGENOM" id="CLU_016891_0_0_0"/>
<evidence type="ECO:0000256" key="14">
    <source>
        <dbReference type="ARBA" id="ARBA00049255"/>
    </source>
</evidence>
<dbReference type="Pfam" id="PF03484">
    <property type="entry name" value="B5"/>
    <property type="match status" value="1"/>
</dbReference>
<keyword evidence="10 15" id="KW-0460">Magnesium</keyword>
<dbReference type="InterPro" id="IPR009061">
    <property type="entry name" value="DNA-bd_dom_put_sf"/>
</dbReference>
<evidence type="ECO:0000256" key="10">
    <source>
        <dbReference type="ARBA" id="ARBA00022842"/>
    </source>
</evidence>
<dbReference type="STRING" id="264202.CF0860"/>
<dbReference type="GO" id="GO:0009328">
    <property type="term" value="C:phenylalanine-tRNA ligase complex"/>
    <property type="evidence" value="ECO:0007669"/>
    <property type="project" value="TreeGrafter"/>
</dbReference>
<evidence type="ECO:0000256" key="12">
    <source>
        <dbReference type="ARBA" id="ARBA00022917"/>
    </source>
</evidence>
<dbReference type="InterPro" id="IPR005146">
    <property type="entry name" value="B3/B4_tRNA-bd"/>
</dbReference>
<evidence type="ECO:0000256" key="7">
    <source>
        <dbReference type="ARBA" id="ARBA00022723"/>
    </source>
</evidence>
<dbReference type="CDD" id="cd02796">
    <property type="entry name" value="tRNA_bind_bactPheRS"/>
    <property type="match status" value="1"/>
</dbReference>
<keyword evidence="5 16" id="KW-0820">tRNA-binding</keyword>
<dbReference type="InterPro" id="IPR020825">
    <property type="entry name" value="Phe-tRNA_synthase-like_B3/B4"/>
</dbReference>
<dbReference type="Pfam" id="PF17759">
    <property type="entry name" value="tRNA_synthFbeta"/>
    <property type="match status" value="1"/>
</dbReference>
<accession>Q253A6</accession>
<feature type="domain" description="TRNA-binding" evidence="17">
    <location>
        <begin position="39"/>
        <end position="154"/>
    </location>
</feature>
<evidence type="ECO:0000256" key="3">
    <source>
        <dbReference type="ARBA" id="ARBA00011209"/>
    </source>
</evidence>
<evidence type="ECO:0000313" key="21">
    <source>
        <dbReference type="Proteomes" id="UP000001260"/>
    </source>
</evidence>
<dbReference type="AlphaFoldDB" id="Q253A6"/>
<evidence type="ECO:0000256" key="16">
    <source>
        <dbReference type="PROSITE-ProRule" id="PRU00209"/>
    </source>
</evidence>
<dbReference type="SUPFAM" id="SSF55681">
    <property type="entry name" value="Class II aaRS and biotin synthetases"/>
    <property type="match status" value="1"/>
</dbReference>
<dbReference type="GO" id="GO:0000049">
    <property type="term" value="F:tRNA binding"/>
    <property type="evidence" value="ECO:0007669"/>
    <property type="project" value="UniProtKB-UniRule"/>
</dbReference>
<dbReference type="KEGG" id="cfe:CF0860"/>
<evidence type="ECO:0000313" key="20">
    <source>
        <dbReference type="EMBL" id="BAE81632.1"/>
    </source>
</evidence>
<dbReference type="GO" id="GO:0000287">
    <property type="term" value="F:magnesium ion binding"/>
    <property type="evidence" value="ECO:0007669"/>
    <property type="project" value="UniProtKB-UniRule"/>
</dbReference>
<feature type="domain" description="B5" evidence="19">
    <location>
        <begin position="403"/>
        <end position="481"/>
    </location>
</feature>
<keyword evidence="21" id="KW-1185">Reference proteome</keyword>
<evidence type="ECO:0000259" key="17">
    <source>
        <dbReference type="PROSITE" id="PS50886"/>
    </source>
</evidence>
<evidence type="ECO:0000256" key="1">
    <source>
        <dbReference type="ARBA" id="ARBA00004496"/>
    </source>
</evidence>
<protein>
    <recommendedName>
        <fullName evidence="15">Phenylalanine--tRNA ligase beta subunit</fullName>
        <ecNumber evidence="15">6.1.1.20</ecNumber>
    </recommendedName>
    <alternativeName>
        <fullName evidence="15">Phenylalanyl-tRNA synthetase beta subunit</fullName>
        <shortName evidence="15">PheRS</shortName>
    </alternativeName>
</protein>
<evidence type="ECO:0000256" key="2">
    <source>
        <dbReference type="ARBA" id="ARBA00008653"/>
    </source>
</evidence>
<dbReference type="Pfam" id="PF03483">
    <property type="entry name" value="B3_4"/>
    <property type="match status" value="1"/>
</dbReference>
<dbReference type="SUPFAM" id="SSF46955">
    <property type="entry name" value="Putative DNA-binding domain"/>
    <property type="match status" value="1"/>
</dbReference>
<keyword evidence="12 15" id="KW-0648">Protein biosynthesis</keyword>
<sequence length="794" mass="88631">MRVSLSSLQRFFSSPLPIKQIIEACDRIGIETEIETLLTCSFSSIVTAKVLTTLPHPNADKLVIATLFDGQKEYQIVCGAPNCRPGIIVPLALPGAKLHDSEGKAFTIKKSKIRGVESQGMCCGADELGFPHLQTSDRGLFEFPLNTPLGESACTILADTLIECSLTPNLGHCASLLGLAREITHVTNVELVLPKEFSLAPLETNAEENPEHDQNLCPIFCCVKISGVSSETSPQELQNALGELKQKSINSIVDITNYIMLSLGQPLHVYDAQSVDFDSLRAQKSQEKHTVKLLNNTEVVISEGIPIICDKNHTVGLAGVMGSLDSSFIETTTDIVLEAAYFSPQAIRASQTHIPLHSEAAYRFTRGIDPNNVLPSLYAAIHYVKKLFPNAKISPIRVLGAAPQSPSLTLRTDMIKRLLGISLSDSQVEEKLVSLGFTVTPQETGSLLVHVPSYRHDIHEEVDLVEEIYRTQPWKIESRKAPAVYTPMYSLKREVVDFLANSGLQQFFTCDLLDAETAALNRQEADYISLQGSKQATVLRDSLLPGLLKSTATNLNRQAPYVHAFELGTTYSKKDSKYQETQSLGIILSGQAEGLSWISHERPLSFYSIKGWLERLFQYFHISSQAYTLLPSDNLNFHPYQQAELYLHKNMLGRFGTLHPQLCKKAQIKHSVFFAELSLDVLLFMQKKAIHLYKPYPIYPSSFRDITLTVHESVPANSLRKKLLSFHSKWLESVSIISIYQNKNPDTQNKNVSLRLVFQDKERTLSSQEIEEEHERLLAMLKEQIDDTKGMIYS</sequence>
<evidence type="ECO:0000256" key="9">
    <source>
        <dbReference type="ARBA" id="ARBA00022840"/>
    </source>
</evidence>
<keyword evidence="9 15" id="KW-0067">ATP-binding</keyword>
<comment type="subunit">
    <text evidence="3 15">Tetramer of two alpha and two beta subunits.</text>
</comment>
<keyword evidence="7 15" id="KW-0479">Metal-binding</keyword>
<evidence type="ECO:0000256" key="5">
    <source>
        <dbReference type="ARBA" id="ARBA00022555"/>
    </source>
</evidence>
<feature type="binding site" evidence="15">
    <location>
        <position position="463"/>
    </location>
    <ligand>
        <name>Mg(2+)</name>
        <dbReference type="ChEBI" id="CHEBI:18420"/>
        <note>shared with alpha subunit</note>
    </ligand>
</feature>
<name>Q253A6_CHLFF</name>
<dbReference type="OrthoDB" id="9805455at2"/>
<dbReference type="RefSeq" id="WP_011458407.1">
    <property type="nucleotide sequence ID" value="NC_007899.1"/>
</dbReference>
<evidence type="ECO:0000256" key="4">
    <source>
        <dbReference type="ARBA" id="ARBA00022490"/>
    </source>
</evidence>
<evidence type="ECO:0000256" key="11">
    <source>
        <dbReference type="ARBA" id="ARBA00022884"/>
    </source>
</evidence>
<organism evidence="20 21">
    <name type="scientific">Chlamydia felis (strain Fe/C-56)</name>
    <name type="common">Chlamydophila felis</name>
    <dbReference type="NCBI Taxonomy" id="264202"/>
    <lineage>
        <taxon>Bacteria</taxon>
        <taxon>Pseudomonadati</taxon>
        <taxon>Chlamydiota</taxon>
        <taxon>Chlamydiia</taxon>
        <taxon>Chlamydiales</taxon>
        <taxon>Chlamydiaceae</taxon>
        <taxon>Chlamydia/Chlamydophila group</taxon>
        <taxon>Chlamydia</taxon>
    </lineage>
</organism>
<dbReference type="InterPro" id="IPR004532">
    <property type="entry name" value="Phe-tRNA-ligase_IIc_bsu_bact"/>
</dbReference>
<dbReference type="Gene3D" id="3.30.930.10">
    <property type="entry name" value="Bira Bifunctional Protein, Domain 2"/>
    <property type="match status" value="1"/>
</dbReference>
<dbReference type="PROSITE" id="PS50886">
    <property type="entry name" value="TRBD"/>
    <property type="match status" value="1"/>
</dbReference>
<dbReference type="InterPro" id="IPR036690">
    <property type="entry name" value="Fdx_antiC-bd_sf"/>
</dbReference>
<reference evidence="20 21" key="1">
    <citation type="journal article" date="2006" name="DNA Res.">
        <title>Genome sequence of the cat pathogen, Chlamydophila felis.</title>
        <authorList>
            <person name="Azuma Y."/>
            <person name="Hirakawa H."/>
            <person name="Yamashita A."/>
            <person name="Cai Y."/>
            <person name="Rahman M.A."/>
            <person name="Suzuki H."/>
            <person name="Mitaku S."/>
            <person name="Toh H."/>
            <person name="Goto S."/>
            <person name="Murakami T."/>
            <person name="Sugi K."/>
            <person name="Hayashi H."/>
            <person name="Fukushi H."/>
            <person name="Hattori M."/>
            <person name="Kuhara S."/>
            <person name="Shirai M."/>
        </authorList>
    </citation>
    <scope>NUCLEOTIDE SEQUENCE [LARGE SCALE GENOMIC DNA]</scope>
    <source>
        <strain evidence="20 21">Fe/C-56</strain>
    </source>
</reference>
<comment type="similarity">
    <text evidence="2 15">Belongs to the phenylalanyl-tRNA synthetase beta subunit family. Type 1 subfamily.</text>
</comment>
<dbReference type="Gene3D" id="3.30.56.10">
    <property type="match status" value="2"/>
</dbReference>
<evidence type="ECO:0000256" key="13">
    <source>
        <dbReference type="ARBA" id="ARBA00023146"/>
    </source>
</evidence>
<comment type="catalytic activity">
    <reaction evidence="14 15">
        <text>tRNA(Phe) + L-phenylalanine + ATP = L-phenylalanyl-tRNA(Phe) + AMP + diphosphate + H(+)</text>
        <dbReference type="Rhea" id="RHEA:19413"/>
        <dbReference type="Rhea" id="RHEA-COMP:9668"/>
        <dbReference type="Rhea" id="RHEA-COMP:9699"/>
        <dbReference type="ChEBI" id="CHEBI:15378"/>
        <dbReference type="ChEBI" id="CHEBI:30616"/>
        <dbReference type="ChEBI" id="CHEBI:33019"/>
        <dbReference type="ChEBI" id="CHEBI:58095"/>
        <dbReference type="ChEBI" id="CHEBI:78442"/>
        <dbReference type="ChEBI" id="CHEBI:78531"/>
        <dbReference type="ChEBI" id="CHEBI:456215"/>
        <dbReference type="EC" id="6.1.1.20"/>
    </reaction>
</comment>
<dbReference type="eggNOG" id="COG0072">
    <property type="taxonomic scope" value="Bacteria"/>
</dbReference>
<feature type="binding site" evidence="15">
    <location>
        <position position="457"/>
    </location>
    <ligand>
        <name>Mg(2+)</name>
        <dbReference type="ChEBI" id="CHEBI:18420"/>
        <note>shared with alpha subunit</note>
    </ligand>
</feature>
<dbReference type="SUPFAM" id="SSF50249">
    <property type="entry name" value="Nucleic acid-binding proteins"/>
    <property type="match status" value="1"/>
</dbReference>
<feature type="domain" description="FDX-ACB" evidence="18">
    <location>
        <begin position="697"/>
        <end position="793"/>
    </location>
</feature>
<evidence type="ECO:0000256" key="15">
    <source>
        <dbReference type="HAMAP-Rule" id="MF_00283"/>
    </source>
</evidence>
<dbReference type="InterPro" id="IPR045864">
    <property type="entry name" value="aa-tRNA-synth_II/BPL/LPL"/>
</dbReference>
<dbReference type="InterPro" id="IPR005147">
    <property type="entry name" value="tRNA_synthase_B5-dom"/>
</dbReference>
<dbReference type="InterPro" id="IPR002547">
    <property type="entry name" value="tRNA-bd_dom"/>
</dbReference>
<dbReference type="GO" id="GO:0006432">
    <property type="term" value="P:phenylalanyl-tRNA aminoacylation"/>
    <property type="evidence" value="ECO:0007669"/>
    <property type="project" value="UniProtKB-UniRule"/>
</dbReference>
<dbReference type="GO" id="GO:0004826">
    <property type="term" value="F:phenylalanine-tRNA ligase activity"/>
    <property type="evidence" value="ECO:0007669"/>
    <property type="project" value="UniProtKB-UniRule"/>
</dbReference>
<dbReference type="EC" id="6.1.1.20" evidence="15"/>
<dbReference type="PROSITE" id="PS51447">
    <property type="entry name" value="FDX_ACB"/>
    <property type="match status" value="1"/>
</dbReference>
<dbReference type="SMART" id="SM00873">
    <property type="entry name" value="B3_4"/>
    <property type="match status" value="1"/>
</dbReference>
<dbReference type="EMBL" id="AP006861">
    <property type="protein sequence ID" value="BAE81632.1"/>
    <property type="molecule type" value="Genomic_DNA"/>
</dbReference>
<dbReference type="SUPFAM" id="SSF54991">
    <property type="entry name" value="Anticodon-binding domain of PheRS"/>
    <property type="match status" value="1"/>
</dbReference>
<dbReference type="HAMAP" id="MF_00283">
    <property type="entry name" value="Phe_tRNA_synth_beta1"/>
    <property type="match status" value="1"/>
</dbReference>
<dbReference type="Proteomes" id="UP000001260">
    <property type="component" value="Chromosome"/>
</dbReference>
<keyword evidence="13 15" id="KW-0030">Aminoacyl-tRNA synthetase</keyword>
<dbReference type="InterPro" id="IPR012340">
    <property type="entry name" value="NA-bd_OB-fold"/>
</dbReference>
<comment type="cofactor">
    <cofactor evidence="15">
        <name>Mg(2+)</name>
        <dbReference type="ChEBI" id="CHEBI:18420"/>
    </cofactor>
    <text evidence="15">Binds 2 magnesium ions per tetramer.</text>
</comment>
<dbReference type="NCBIfam" id="TIGR00472">
    <property type="entry name" value="pheT_bact"/>
    <property type="match status" value="1"/>
</dbReference>
<dbReference type="InterPro" id="IPR033714">
    <property type="entry name" value="tRNA_bind_bactPheRS"/>
</dbReference>
<dbReference type="PANTHER" id="PTHR10947:SF0">
    <property type="entry name" value="PHENYLALANINE--TRNA LIGASE BETA SUBUNIT"/>
    <property type="match status" value="1"/>
</dbReference>
<dbReference type="InterPro" id="IPR005121">
    <property type="entry name" value="Fdx_antiC-bd"/>
</dbReference>
<dbReference type="SMART" id="SM00896">
    <property type="entry name" value="FDX-ACB"/>
    <property type="match status" value="1"/>
</dbReference>
<dbReference type="Pfam" id="PF01588">
    <property type="entry name" value="tRNA_bind"/>
    <property type="match status" value="1"/>
</dbReference>
<dbReference type="SUPFAM" id="SSF56037">
    <property type="entry name" value="PheT/TilS domain"/>
    <property type="match status" value="1"/>
</dbReference>
<evidence type="ECO:0000256" key="8">
    <source>
        <dbReference type="ARBA" id="ARBA00022741"/>
    </source>
</evidence>
<dbReference type="GO" id="GO:0005524">
    <property type="term" value="F:ATP binding"/>
    <property type="evidence" value="ECO:0007669"/>
    <property type="project" value="UniProtKB-UniRule"/>
</dbReference>
<evidence type="ECO:0000256" key="6">
    <source>
        <dbReference type="ARBA" id="ARBA00022598"/>
    </source>
</evidence>
<dbReference type="eggNOG" id="COG0073">
    <property type="taxonomic scope" value="Bacteria"/>
</dbReference>
<keyword evidence="11 16" id="KW-0694">RNA-binding</keyword>
<dbReference type="PANTHER" id="PTHR10947">
    <property type="entry name" value="PHENYLALANYL-TRNA SYNTHETASE BETA CHAIN AND LEUCINE-RICH REPEAT-CONTAINING PROTEIN 47"/>
    <property type="match status" value="1"/>
</dbReference>